<evidence type="ECO:0000256" key="2">
    <source>
        <dbReference type="SAM" id="SignalP"/>
    </source>
</evidence>
<keyword evidence="4" id="KW-1185">Reference proteome</keyword>
<evidence type="ECO:0000256" key="1">
    <source>
        <dbReference type="SAM" id="MobiDB-lite"/>
    </source>
</evidence>
<name>A0ABM3JPZ4_BACDO</name>
<sequence>MRFFCIFLCMCPYGNARQVRPLEYLTLQEALDFLEELCSDDENDVPTNIQALYIEPPYQDRDVSGEDDGEDEGGVPDNVCPAQLKAGCEIVFENSTRMKTNDCRLEDVDDEEPYDDTLDDCLPSSSKKICRPIQSNTGVPLPPANKDSKYTWQTANSLPVLPIFPETNFEDCRDLRPHQLFEKFFSDDLLEHICKCSNLYATHHQKRYEELTIDELRVFIAILIVTGYTSTGAFRDMWSCDDDVQNVMVFNAMRRNRFEEINYMLHFESALHEPSASSDRFDTLWKLRPLTDHIKAKMTENFHPEQNLSYDESMIAYFGRHGCKQFIKGKPIRFGYKAWSLCTPRGYMINFEIYQGKNPRVNPKYEERFGTCAAPLLCMIDEFSEEVQGLPLSFYFDNLFTGIPLMIYLKKRGFQATGTIRENRIPKSCPIPHKKDLRKQQRGYYESVEIKEESIYLTKWVDNSVVCLASTCFSGEPKSTASRYSRELRRKIPVPRPCVVTQYNKFMSGVDRFDQNVAGHRITFRGKKWWHSIFTWLIDASLQNSWLLYKSANENKSFKDFKREVAIYYCKHYGVELKKFQKTSNKRIESVTNVLRYDRTDHLVVPIGNKRRCAGDVCKSIVRTACKKCDVGLCLPCFEAYHTKM</sequence>
<dbReference type="RefSeq" id="XP_049317671.1">
    <property type="nucleotide sequence ID" value="XM_049461714.1"/>
</dbReference>
<reference evidence="5 6" key="1">
    <citation type="submission" date="2025-05" db="UniProtKB">
        <authorList>
            <consortium name="RefSeq"/>
        </authorList>
    </citation>
    <scope>IDENTIFICATION</scope>
    <source>
        <tissue evidence="5 6">Adult</tissue>
    </source>
</reference>
<dbReference type="PANTHER" id="PTHR47055">
    <property type="entry name" value="DDE_TNP_1_7 DOMAIN-CONTAINING PROTEIN"/>
    <property type="match status" value="1"/>
</dbReference>
<dbReference type="InterPro" id="IPR029526">
    <property type="entry name" value="PGBD"/>
</dbReference>
<dbReference type="PANTHER" id="PTHR47055:SF3">
    <property type="entry name" value="PHORBOL-ESTER_DAG-TYPE DOMAIN-CONTAINING PROTEIN"/>
    <property type="match status" value="1"/>
</dbReference>
<dbReference type="GeneID" id="125778328"/>
<dbReference type="RefSeq" id="XP_049311302.1">
    <property type="nucleotide sequence ID" value="XM_049455345.1"/>
</dbReference>
<organism evidence="4 6">
    <name type="scientific">Bactrocera dorsalis</name>
    <name type="common">Oriental fruit fly</name>
    <name type="synonym">Dacus dorsalis</name>
    <dbReference type="NCBI Taxonomy" id="27457"/>
    <lineage>
        <taxon>Eukaryota</taxon>
        <taxon>Metazoa</taxon>
        <taxon>Ecdysozoa</taxon>
        <taxon>Arthropoda</taxon>
        <taxon>Hexapoda</taxon>
        <taxon>Insecta</taxon>
        <taxon>Pterygota</taxon>
        <taxon>Neoptera</taxon>
        <taxon>Endopterygota</taxon>
        <taxon>Diptera</taxon>
        <taxon>Brachycera</taxon>
        <taxon>Muscomorpha</taxon>
        <taxon>Tephritoidea</taxon>
        <taxon>Tephritidae</taxon>
        <taxon>Bactrocera</taxon>
        <taxon>Bactrocera</taxon>
    </lineage>
</organism>
<accession>A0ABM3JPZ4</accession>
<feature type="compositionally biased region" description="Acidic residues" evidence="1">
    <location>
        <begin position="65"/>
        <end position="74"/>
    </location>
</feature>
<evidence type="ECO:0000313" key="6">
    <source>
        <dbReference type="RefSeq" id="XP_049311302.1"/>
    </source>
</evidence>
<protein>
    <submittedName>
        <fullName evidence="5 6 7">PiggyBac transposable element-derived protein 3-like</fullName>
    </submittedName>
</protein>
<evidence type="ECO:0000313" key="7">
    <source>
        <dbReference type="RefSeq" id="XP_049317671.1"/>
    </source>
</evidence>
<feature type="chain" id="PRO_5045024774" evidence="2">
    <location>
        <begin position="17"/>
        <end position="645"/>
    </location>
</feature>
<keyword evidence="2" id="KW-0732">Signal</keyword>
<evidence type="ECO:0000313" key="5">
    <source>
        <dbReference type="RefSeq" id="XP_049310810.1"/>
    </source>
</evidence>
<feature type="signal peptide" evidence="2">
    <location>
        <begin position="1"/>
        <end position="16"/>
    </location>
</feature>
<dbReference type="RefSeq" id="XP_049310810.1">
    <property type="nucleotide sequence ID" value="XM_049454853.1"/>
</dbReference>
<dbReference type="Proteomes" id="UP001652620">
    <property type="component" value="Chromosome 4"/>
</dbReference>
<evidence type="ECO:0000313" key="4">
    <source>
        <dbReference type="Proteomes" id="UP001652620"/>
    </source>
</evidence>
<dbReference type="InterPro" id="IPR052638">
    <property type="entry name" value="PiggyBac_TE-derived"/>
</dbReference>
<feature type="region of interest" description="Disordered" evidence="1">
    <location>
        <begin position="55"/>
        <end position="76"/>
    </location>
</feature>
<proteinExistence type="predicted"/>
<dbReference type="Pfam" id="PF13843">
    <property type="entry name" value="DDE_Tnp_1_7"/>
    <property type="match status" value="1"/>
</dbReference>
<feature type="domain" description="PiggyBac transposable element-derived protein" evidence="3">
    <location>
        <begin position="177"/>
        <end position="546"/>
    </location>
</feature>
<evidence type="ECO:0000259" key="3">
    <source>
        <dbReference type="Pfam" id="PF13843"/>
    </source>
</evidence>
<gene>
    <name evidence="6" type="primary">LOC125778328</name>
    <name evidence="5" type="synonym">LOC125778225</name>
    <name evidence="7" type="synonym">LOC125780105</name>
</gene>